<dbReference type="GO" id="GO:0046872">
    <property type="term" value="F:metal ion binding"/>
    <property type="evidence" value="ECO:0007669"/>
    <property type="project" value="UniProtKB-KW"/>
</dbReference>
<feature type="region of interest" description="Disordered" evidence="21">
    <location>
        <begin position="1"/>
        <end position="20"/>
    </location>
</feature>
<feature type="domain" description="Integrase catalytic" evidence="22">
    <location>
        <begin position="212"/>
        <end position="361"/>
    </location>
</feature>
<evidence type="ECO:0000256" key="20">
    <source>
        <dbReference type="ARBA" id="ARBA00049244"/>
    </source>
</evidence>
<dbReference type="GO" id="GO:0015074">
    <property type="term" value="P:DNA integration"/>
    <property type="evidence" value="ECO:0007669"/>
    <property type="project" value="UniProtKB-KW"/>
</dbReference>
<evidence type="ECO:0000256" key="4">
    <source>
        <dbReference type="ARBA" id="ARBA00022670"/>
    </source>
</evidence>
<keyword evidence="14" id="KW-0229">DNA integration</keyword>
<dbReference type="EMBL" id="AVOT02016847">
    <property type="protein sequence ID" value="MBW0502486.1"/>
    <property type="molecule type" value="Genomic_DNA"/>
</dbReference>
<dbReference type="GO" id="GO:0005524">
    <property type="term" value="F:ATP binding"/>
    <property type="evidence" value="ECO:0007669"/>
    <property type="project" value="UniProtKB-KW"/>
</dbReference>
<keyword evidence="5" id="KW-0548">Nucleotidyltransferase</keyword>
<keyword evidence="13" id="KW-0694">RNA-binding</keyword>
<dbReference type="PANTHER" id="PTHR42648">
    <property type="entry name" value="TRANSPOSASE, PUTATIVE-RELATED"/>
    <property type="match status" value="1"/>
</dbReference>
<keyword evidence="7" id="KW-0479">Metal-binding</keyword>
<evidence type="ECO:0000256" key="5">
    <source>
        <dbReference type="ARBA" id="ARBA00022695"/>
    </source>
</evidence>
<keyword evidence="2" id="KW-0815">Transposition</keyword>
<comment type="caution">
    <text evidence="23">The sequence shown here is derived from an EMBL/GenBank/DDBJ whole genome shotgun (WGS) entry which is preliminary data.</text>
</comment>
<dbReference type="GO" id="GO:0006310">
    <property type="term" value="P:DNA recombination"/>
    <property type="evidence" value="ECO:0007669"/>
    <property type="project" value="UniProtKB-KW"/>
</dbReference>
<reference evidence="23" key="1">
    <citation type="submission" date="2021-03" db="EMBL/GenBank/DDBJ databases">
        <title>Draft genome sequence of rust myrtle Austropuccinia psidii MF-1, a brazilian biotype.</title>
        <authorList>
            <person name="Quecine M.C."/>
            <person name="Pachon D.M.R."/>
            <person name="Bonatelli M.L."/>
            <person name="Correr F.H."/>
            <person name="Franceschini L.M."/>
            <person name="Leite T.F."/>
            <person name="Margarido G.R.A."/>
            <person name="Almeida C.A."/>
            <person name="Ferrarezi J.A."/>
            <person name="Labate C.A."/>
        </authorList>
    </citation>
    <scope>NUCLEOTIDE SEQUENCE</scope>
    <source>
        <strain evidence="23">MF-1</strain>
    </source>
</reference>
<keyword evidence="24" id="KW-1185">Reference proteome</keyword>
<evidence type="ECO:0000256" key="8">
    <source>
        <dbReference type="ARBA" id="ARBA00022741"/>
    </source>
</evidence>
<dbReference type="GO" id="GO:0032196">
    <property type="term" value="P:transposition"/>
    <property type="evidence" value="ECO:0007669"/>
    <property type="project" value="UniProtKB-KW"/>
</dbReference>
<comment type="function">
    <text evidence="1">The aspartyl protease (PR) mediates the proteolytic cleavages of the Gag and Gag-Pol polyproteins after assembly of the VLP.</text>
</comment>
<dbReference type="GO" id="GO:0003887">
    <property type="term" value="F:DNA-directed DNA polymerase activity"/>
    <property type="evidence" value="ECO:0007669"/>
    <property type="project" value="UniProtKB-KW"/>
</dbReference>
<keyword evidence="8" id="KW-0547">Nucleotide-binding</keyword>
<dbReference type="GO" id="GO:0003723">
    <property type="term" value="F:RNA binding"/>
    <property type="evidence" value="ECO:0007669"/>
    <property type="project" value="UniProtKB-KW"/>
</dbReference>
<protein>
    <recommendedName>
        <fullName evidence="22">Integrase catalytic domain-containing protein</fullName>
    </recommendedName>
</protein>
<accession>A0A9Q3DEF1</accession>
<keyword evidence="11" id="KW-0067">ATP-binding</keyword>
<dbReference type="Proteomes" id="UP000765509">
    <property type="component" value="Unassembled WGS sequence"/>
</dbReference>
<dbReference type="AlphaFoldDB" id="A0A9Q3DEF1"/>
<comment type="catalytic activity">
    <reaction evidence="19">
        <text>DNA(n) + a 2'-deoxyribonucleoside 5'-triphosphate = DNA(n+1) + diphosphate</text>
        <dbReference type="Rhea" id="RHEA:22508"/>
        <dbReference type="Rhea" id="RHEA-COMP:17339"/>
        <dbReference type="Rhea" id="RHEA-COMP:17340"/>
        <dbReference type="ChEBI" id="CHEBI:33019"/>
        <dbReference type="ChEBI" id="CHEBI:61560"/>
        <dbReference type="ChEBI" id="CHEBI:173112"/>
        <dbReference type="EC" id="2.7.7.49"/>
    </reaction>
</comment>
<dbReference type="InterPro" id="IPR054722">
    <property type="entry name" value="PolX-like_BBD"/>
</dbReference>
<comment type="catalytic activity">
    <reaction evidence="20">
        <text>DNA(n) + a 2'-deoxyribonucleoside 5'-triphosphate = DNA(n+1) + diphosphate</text>
        <dbReference type="Rhea" id="RHEA:22508"/>
        <dbReference type="Rhea" id="RHEA-COMP:17339"/>
        <dbReference type="Rhea" id="RHEA-COMP:17340"/>
        <dbReference type="ChEBI" id="CHEBI:33019"/>
        <dbReference type="ChEBI" id="CHEBI:61560"/>
        <dbReference type="ChEBI" id="CHEBI:173112"/>
        <dbReference type="EC" id="2.7.7.7"/>
    </reaction>
</comment>
<evidence type="ECO:0000256" key="19">
    <source>
        <dbReference type="ARBA" id="ARBA00048173"/>
    </source>
</evidence>
<dbReference type="PANTHER" id="PTHR42648:SF11">
    <property type="entry name" value="TRANSPOSON TY4-P GAG-POL POLYPROTEIN"/>
    <property type="match status" value="1"/>
</dbReference>
<evidence type="ECO:0000256" key="17">
    <source>
        <dbReference type="ARBA" id="ARBA00023113"/>
    </source>
</evidence>
<evidence type="ECO:0000256" key="15">
    <source>
        <dbReference type="ARBA" id="ARBA00022918"/>
    </source>
</evidence>
<dbReference type="InterPro" id="IPR036397">
    <property type="entry name" value="RNaseH_sf"/>
</dbReference>
<evidence type="ECO:0000259" key="22">
    <source>
        <dbReference type="PROSITE" id="PS50994"/>
    </source>
</evidence>
<name>A0A9Q3DEF1_9BASI</name>
<keyword evidence="6" id="KW-0540">Nuclease</keyword>
<keyword evidence="10" id="KW-0378">Hydrolase</keyword>
<dbReference type="OrthoDB" id="7691805at2759"/>
<evidence type="ECO:0000256" key="6">
    <source>
        <dbReference type="ARBA" id="ARBA00022722"/>
    </source>
</evidence>
<keyword evidence="18" id="KW-0233">DNA recombination</keyword>
<keyword evidence="17" id="KW-0917">Virion maturation</keyword>
<keyword evidence="3" id="KW-1188">Viral release from host cell</keyword>
<evidence type="ECO:0000256" key="10">
    <source>
        <dbReference type="ARBA" id="ARBA00022801"/>
    </source>
</evidence>
<dbReference type="GO" id="GO:0008233">
    <property type="term" value="F:peptidase activity"/>
    <property type="evidence" value="ECO:0007669"/>
    <property type="project" value="UniProtKB-KW"/>
</dbReference>
<dbReference type="Pfam" id="PF22936">
    <property type="entry name" value="Pol_BBD"/>
    <property type="match status" value="1"/>
</dbReference>
<evidence type="ECO:0000313" key="23">
    <source>
        <dbReference type="EMBL" id="MBW0502486.1"/>
    </source>
</evidence>
<evidence type="ECO:0000256" key="11">
    <source>
        <dbReference type="ARBA" id="ARBA00022840"/>
    </source>
</evidence>
<dbReference type="GO" id="GO:0006508">
    <property type="term" value="P:proteolysis"/>
    <property type="evidence" value="ECO:0007669"/>
    <property type="project" value="UniProtKB-KW"/>
</dbReference>
<evidence type="ECO:0000256" key="14">
    <source>
        <dbReference type="ARBA" id="ARBA00022908"/>
    </source>
</evidence>
<sequence length="361" mass="40208">MYHLADSLAMSKEATENPPNALNRLQNYAGHLKSKQKVHKEEQLSTELVSSSSNYPSRLVYYCAIEKKEKDEKSNPSPSTHLSTAYALMTCSSESSCEIVIDSAATHHMFNDKSLFTNLKQCTPFVISTGDPASNLCAEGRGPIDLQIRGKLLRLDNFCLYVPRISHNLISMIQLLEDSITIEKLSRGRFKAVINHDTAITGQFINGLISVTHAEPKALISIGDVWNPSNQAVKTLGLPPFSSTCEICMLVDTFTSLKFVRFLKPKSEAFKEFVEWKVYAENFHSLKIKKLISNRGGDFENKNFAILAASCGFVHLFAPTSTPEHNGFAECANRTILDKARCLLLTSNLTRLYWAEAMNTG</sequence>
<evidence type="ECO:0000256" key="3">
    <source>
        <dbReference type="ARBA" id="ARBA00022612"/>
    </source>
</evidence>
<keyword evidence="16" id="KW-0808">Transferase</keyword>
<dbReference type="InterPro" id="IPR001584">
    <property type="entry name" value="Integrase_cat-core"/>
</dbReference>
<keyword evidence="9" id="KW-0255">Endonuclease</keyword>
<evidence type="ECO:0000256" key="9">
    <source>
        <dbReference type="ARBA" id="ARBA00022759"/>
    </source>
</evidence>
<evidence type="ECO:0000256" key="13">
    <source>
        <dbReference type="ARBA" id="ARBA00022884"/>
    </source>
</evidence>
<evidence type="ECO:0000256" key="18">
    <source>
        <dbReference type="ARBA" id="ARBA00023172"/>
    </source>
</evidence>
<keyword evidence="12" id="KW-0460">Magnesium</keyword>
<keyword evidence="16" id="KW-0239">DNA-directed DNA polymerase</keyword>
<evidence type="ECO:0000256" key="16">
    <source>
        <dbReference type="ARBA" id="ARBA00022932"/>
    </source>
</evidence>
<evidence type="ECO:0000256" key="21">
    <source>
        <dbReference type="SAM" id="MobiDB-lite"/>
    </source>
</evidence>
<proteinExistence type="predicted"/>
<organism evidence="23 24">
    <name type="scientific">Austropuccinia psidii MF-1</name>
    <dbReference type="NCBI Taxonomy" id="1389203"/>
    <lineage>
        <taxon>Eukaryota</taxon>
        <taxon>Fungi</taxon>
        <taxon>Dikarya</taxon>
        <taxon>Basidiomycota</taxon>
        <taxon>Pucciniomycotina</taxon>
        <taxon>Pucciniomycetes</taxon>
        <taxon>Pucciniales</taxon>
        <taxon>Sphaerophragmiaceae</taxon>
        <taxon>Austropuccinia</taxon>
    </lineage>
</organism>
<evidence type="ECO:0000256" key="2">
    <source>
        <dbReference type="ARBA" id="ARBA00022578"/>
    </source>
</evidence>
<evidence type="ECO:0000256" key="12">
    <source>
        <dbReference type="ARBA" id="ARBA00022842"/>
    </source>
</evidence>
<dbReference type="InterPro" id="IPR012337">
    <property type="entry name" value="RNaseH-like_sf"/>
</dbReference>
<evidence type="ECO:0000313" key="24">
    <source>
        <dbReference type="Proteomes" id="UP000765509"/>
    </source>
</evidence>
<gene>
    <name evidence="23" type="ORF">O181_042201</name>
</gene>
<dbReference type="PROSITE" id="PS50994">
    <property type="entry name" value="INTEGRASE"/>
    <property type="match status" value="1"/>
</dbReference>
<dbReference type="InterPro" id="IPR039537">
    <property type="entry name" value="Retrotran_Ty1/copia-like"/>
</dbReference>
<keyword evidence="4" id="KW-0645">Protease</keyword>
<dbReference type="SUPFAM" id="SSF53098">
    <property type="entry name" value="Ribonuclease H-like"/>
    <property type="match status" value="1"/>
</dbReference>
<evidence type="ECO:0000256" key="1">
    <source>
        <dbReference type="ARBA" id="ARBA00002180"/>
    </source>
</evidence>
<dbReference type="GO" id="GO:0005634">
    <property type="term" value="C:nucleus"/>
    <property type="evidence" value="ECO:0007669"/>
    <property type="project" value="UniProtKB-ARBA"/>
</dbReference>
<dbReference type="GO" id="GO:0003964">
    <property type="term" value="F:RNA-directed DNA polymerase activity"/>
    <property type="evidence" value="ECO:0007669"/>
    <property type="project" value="UniProtKB-KW"/>
</dbReference>
<keyword evidence="15" id="KW-0695">RNA-directed DNA polymerase</keyword>
<dbReference type="Gene3D" id="3.30.420.10">
    <property type="entry name" value="Ribonuclease H-like superfamily/Ribonuclease H"/>
    <property type="match status" value="1"/>
</dbReference>
<dbReference type="GO" id="GO:0004519">
    <property type="term" value="F:endonuclease activity"/>
    <property type="evidence" value="ECO:0007669"/>
    <property type="project" value="UniProtKB-KW"/>
</dbReference>
<evidence type="ECO:0000256" key="7">
    <source>
        <dbReference type="ARBA" id="ARBA00022723"/>
    </source>
</evidence>